<evidence type="ECO:0000256" key="5">
    <source>
        <dbReference type="ARBA" id="ARBA00022771"/>
    </source>
</evidence>
<comment type="catalytic activity">
    <reaction evidence="7 8">
        <text>C-terminal L-cysteinyl-[HypE protein] + carbamoyl phosphate + ATP + H2O = C-terminal S-carboxamide-L-cysteinyl-[HypE protein] + AMP + phosphate + diphosphate + H(+)</text>
        <dbReference type="Rhea" id="RHEA:55636"/>
        <dbReference type="Rhea" id="RHEA-COMP:14247"/>
        <dbReference type="Rhea" id="RHEA-COMP:14392"/>
        <dbReference type="ChEBI" id="CHEBI:15377"/>
        <dbReference type="ChEBI" id="CHEBI:15378"/>
        <dbReference type="ChEBI" id="CHEBI:30616"/>
        <dbReference type="ChEBI" id="CHEBI:33019"/>
        <dbReference type="ChEBI" id="CHEBI:43474"/>
        <dbReference type="ChEBI" id="CHEBI:58228"/>
        <dbReference type="ChEBI" id="CHEBI:76913"/>
        <dbReference type="ChEBI" id="CHEBI:139126"/>
        <dbReference type="ChEBI" id="CHEBI:456215"/>
    </reaction>
</comment>
<dbReference type="GO" id="GO:0008270">
    <property type="term" value="F:zinc ion binding"/>
    <property type="evidence" value="ECO:0007669"/>
    <property type="project" value="UniProtKB-KW"/>
</dbReference>
<dbReference type="PROSITE" id="PS51163">
    <property type="entry name" value="YRDC"/>
    <property type="match status" value="1"/>
</dbReference>
<evidence type="ECO:0000256" key="6">
    <source>
        <dbReference type="ARBA" id="ARBA00022833"/>
    </source>
</evidence>
<dbReference type="Gene3D" id="3.30.420.40">
    <property type="match status" value="1"/>
</dbReference>
<dbReference type="InterPro" id="IPR051060">
    <property type="entry name" value="Carbamoyltrans_HypF-like"/>
</dbReference>
<feature type="domain" description="Acylphosphatase-like" evidence="10">
    <location>
        <begin position="1"/>
        <end position="40"/>
    </location>
</feature>
<dbReference type="EC" id="6.2.-.-" evidence="8"/>
<organism evidence="12 13">
    <name type="scientific">Bauldia litoralis</name>
    <dbReference type="NCBI Taxonomy" id="665467"/>
    <lineage>
        <taxon>Bacteria</taxon>
        <taxon>Pseudomonadati</taxon>
        <taxon>Pseudomonadota</taxon>
        <taxon>Alphaproteobacteria</taxon>
        <taxon>Hyphomicrobiales</taxon>
        <taxon>Kaistiaceae</taxon>
        <taxon>Bauldia</taxon>
    </lineage>
</organism>
<comment type="similarity">
    <text evidence="2 8">Belongs to the carbamoyltransferase HypF family.</text>
</comment>
<dbReference type="InterPro" id="IPR006070">
    <property type="entry name" value="Sua5-like_dom"/>
</dbReference>
<dbReference type="PANTHER" id="PTHR42959:SF1">
    <property type="entry name" value="CARBAMOYLTRANSFERASE HYPF"/>
    <property type="match status" value="1"/>
</dbReference>
<dbReference type="InterPro" id="IPR011125">
    <property type="entry name" value="Znf_HypF"/>
</dbReference>
<dbReference type="Pfam" id="PF22521">
    <property type="entry name" value="HypF_C_2"/>
    <property type="match status" value="1"/>
</dbReference>
<dbReference type="AlphaFoldDB" id="A0A1G6D6B3"/>
<dbReference type="SUPFAM" id="SSF55821">
    <property type="entry name" value="YrdC/RibB"/>
    <property type="match status" value="1"/>
</dbReference>
<evidence type="ECO:0000313" key="13">
    <source>
        <dbReference type="Proteomes" id="UP000199071"/>
    </source>
</evidence>
<dbReference type="InterPro" id="IPR004421">
    <property type="entry name" value="Carbamoyltransferase_HypF"/>
</dbReference>
<protein>
    <recommendedName>
        <fullName evidence="8">Carbamoyltransferase HypF</fullName>
        <ecNumber evidence="8">6.2.-.-</ecNumber>
    </recommendedName>
</protein>
<dbReference type="GO" id="GO:0003725">
    <property type="term" value="F:double-stranded RNA binding"/>
    <property type="evidence" value="ECO:0007669"/>
    <property type="project" value="InterPro"/>
</dbReference>
<dbReference type="GO" id="GO:0016743">
    <property type="term" value="F:carboxyl- or carbamoyltransferase activity"/>
    <property type="evidence" value="ECO:0007669"/>
    <property type="project" value="UniProtKB-UniRule"/>
</dbReference>
<dbReference type="NCBIfam" id="TIGR00143">
    <property type="entry name" value="hypF"/>
    <property type="match status" value="1"/>
</dbReference>
<dbReference type="InterPro" id="IPR055128">
    <property type="entry name" value="HypF_C_2"/>
</dbReference>
<dbReference type="Gene3D" id="3.30.110.120">
    <property type="match status" value="1"/>
</dbReference>
<dbReference type="PIRSF" id="PIRSF006256">
    <property type="entry name" value="CMPcnvr_hdrg_mat"/>
    <property type="match status" value="1"/>
</dbReference>
<dbReference type="GO" id="GO:0016874">
    <property type="term" value="F:ligase activity"/>
    <property type="evidence" value="ECO:0007669"/>
    <property type="project" value="UniProtKB-UniRule"/>
</dbReference>
<feature type="domain" description="YrdC-like" evidence="11">
    <location>
        <begin position="151"/>
        <end position="335"/>
    </location>
</feature>
<dbReference type="Gene3D" id="3.30.420.360">
    <property type="match status" value="1"/>
</dbReference>
<evidence type="ECO:0000256" key="7">
    <source>
        <dbReference type="ARBA" id="ARBA00048220"/>
    </source>
</evidence>
<comment type="caution">
    <text evidence="9">Lacks conserved residue(s) required for the propagation of feature annotation.</text>
</comment>
<evidence type="ECO:0000256" key="3">
    <source>
        <dbReference type="ARBA" id="ARBA00022598"/>
    </source>
</evidence>
<evidence type="ECO:0000256" key="8">
    <source>
        <dbReference type="PIRNR" id="PIRNR006256"/>
    </source>
</evidence>
<dbReference type="PROSITE" id="PS51160">
    <property type="entry name" value="ACYLPHOSPHATASE_3"/>
    <property type="match status" value="1"/>
</dbReference>
<keyword evidence="13" id="KW-1185">Reference proteome</keyword>
<evidence type="ECO:0000256" key="9">
    <source>
        <dbReference type="PROSITE-ProRule" id="PRU00520"/>
    </source>
</evidence>
<evidence type="ECO:0000256" key="1">
    <source>
        <dbReference type="ARBA" id="ARBA00004711"/>
    </source>
</evidence>
<evidence type="ECO:0000313" key="12">
    <source>
        <dbReference type="EMBL" id="SDB40445.1"/>
    </source>
</evidence>
<name>A0A1G6D6B3_9HYPH</name>
<evidence type="ECO:0000259" key="10">
    <source>
        <dbReference type="PROSITE" id="PS51160"/>
    </source>
</evidence>
<keyword evidence="4" id="KW-0479">Metal-binding</keyword>
<keyword evidence="3" id="KW-0436">Ligase</keyword>
<dbReference type="Pfam" id="PF01300">
    <property type="entry name" value="Sua5_yciO_yrdC"/>
    <property type="match status" value="1"/>
</dbReference>
<accession>A0A1G6D6B3</accession>
<sequence>MSIDALVDAIRLRPPVSARVEGIEIERGIPTGESGFSIRMSDDVGGRTAGVPVDLATCPDCLAEVFDPLNRRYHYPFINCTQCGPRFSIITGMPYDRARTAMVGFPMCLDCQAEYDDPGDRRFHAEPNACPACGPRLAVWDRDGHPLDTDEAALATAADALRDGRIVAVKGVGGFHLMCDSRNGDAVDDLRHRKRREAKPFAVMFPSLATVRASCRLSQTEETLLTDSRRPIVLLTRTGGPIAEAVAPGNPRIGAMLPYAPLHHLLMRDLGFPIVATSGNVSDEPIVTDEHEAVERLAGIADLFLVHDRPIVRPLDDSVVQVVAGAGQVLRLGRGHAPARIAVDGVEEGIVAVGGHLKTAVAVTQDNSVVVGSHVGDLDTVASRAAHTAALADLTRFHAIAPRLAVRDLHPDYASRRAAETLGVDTVAVQHHLAHVVACLAENGVAPPALGVAWDGTGYGDDGTIWGGEFILVKRDSWRRVGRLRHFPLPGSEAAVREPRRAALGLLFEAFGEEAVTMTDLPTVAAFDVAERGVIGRMLTRGVNAPLTSSVGRLLDAFASLCGLRQVNGYEGQAACELEWAAGERAGGAPYDFPVSDDAEGMLVVDWQPALEAALAELRAGGASDVVSEAVHGGLIAAIVKVAARVGENRVALSGGCFQNVRLTEGAVAGLRETGFTPLWHRRIPPNDGGLALGQAVWAGMTETAS</sequence>
<dbReference type="Proteomes" id="UP000199071">
    <property type="component" value="Unassembled WGS sequence"/>
</dbReference>
<dbReference type="EMBL" id="FMXQ01000006">
    <property type="protein sequence ID" value="SDB40445.1"/>
    <property type="molecule type" value="Genomic_DNA"/>
</dbReference>
<dbReference type="Pfam" id="PF07503">
    <property type="entry name" value="zf-HYPF"/>
    <property type="match status" value="2"/>
</dbReference>
<comment type="function">
    <text evidence="8">Involved in the maturation of [NiFe] hydrogenases. Along with HypE, it catalyzes the synthesis of the CN ligands of the active site iron of [NiFe]-hydrogenases. HypF functions as a carbamoyl transferase using carbamoylphosphate as a substrate and transferring the carboxamido moiety in an ATP-dependent reaction to the thiolate of the C-terminal cysteine of HypE yielding a protein-S-carboxamide.</text>
</comment>
<evidence type="ECO:0000256" key="4">
    <source>
        <dbReference type="ARBA" id="ARBA00022723"/>
    </source>
</evidence>
<dbReference type="GO" id="GO:0051604">
    <property type="term" value="P:protein maturation"/>
    <property type="evidence" value="ECO:0007669"/>
    <property type="project" value="TreeGrafter"/>
</dbReference>
<evidence type="ECO:0000256" key="2">
    <source>
        <dbReference type="ARBA" id="ARBA00008097"/>
    </source>
</evidence>
<dbReference type="Pfam" id="PF17788">
    <property type="entry name" value="HypF_C"/>
    <property type="match status" value="1"/>
</dbReference>
<reference evidence="12 13" key="1">
    <citation type="submission" date="2016-10" db="EMBL/GenBank/DDBJ databases">
        <authorList>
            <person name="de Groot N.N."/>
        </authorList>
    </citation>
    <scope>NUCLEOTIDE SEQUENCE [LARGE SCALE GENOMIC DNA]</scope>
    <source>
        <strain evidence="12 13">ATCC 35022</strain>
    </source>
</reference>
<keyword evidence="6" id="KW-0862">Zinc</keyword>
<dbReference type="PANTHER" id="PTHR42959">
    <property type="entry name" value="CARBAMOYLTRANSFERASE"/>
    <property type="match status" value="1"/>
</dbReference>
<proteinExistence type="inferred from homology"/>
<comment type="pathway">
    <text evidence="1 8">Protein modification; [NiFe] hydrogenase maturation.</text>
</comment>
<evidence type="ECO:0000259" key="11">
    <source>
        <dbReference type="PROSITE" id="PS51163"/>
    </source>
</evidence>
<dbReference type="UniPathway" id="UPA00335"/>
<dbReference type="Gene3D" id="3.90.870.50">
    <property type="match status" value="1"/>
</dbReference>
<keyword evidence="5" id="KW-0863">Zinc-finger</keyword>
<dbReference type="STRING" id="665467.SAMN02982931_03049"/>
<dbReference type="InterPro" id="IPR017945">
    <property type="entry name" value="DHBP_synth_RibB-like_a/b_dom"/>
</dbReference>
<dbReference type="InterPro" id="IPR001792">
    <property type="entry name" value="Acylphosphatase-like_dom"/>
</dbReference>
<gene>
    <name evidence="12" type="ORF">SAMN02982931_03049</name>
</gene>
<dbReference type="InterPro" id="IPR041440">
    <property type="entry name" value="HypF_C"/>
</dbReference>